<feature type="compositionally biased region" description="Basic and acidic residues" evidence="1">
    <location>
        <begin position="324"/>
        <end position="333"/>
    </location>
</feature>
<feature type="compositionally biased region" description="Low complexity" evidence="1">
    <location>
        <begin position="217"/>
        <end position="310"/>
    </location>
</feature>
<feature type="compositionally biased region" description="Basic and acidic residues" evidence="1">
    <location>
        <begin position="357"/>
        <end position="366"/>
    </location>
</feature>
<feature type="compositionally biased region" description="Pro residues" evidence="1">
    <location>
        <begin position="338"/>
        <end position="351"/>
    </location>
</feature>
<protein>
    <submittedName>
        <fullName evidence="2">Uncharacterized protein</fullName>
    </submittedName>
</protein>
<evidence type="ECO:0000256" key="1">
    <source>
        <dbReference type="SAM" id="MobiDB-lite"/>
    </source>
</evidence>
<evidence type="ECO:0000313" key="3">
    <source>
        <dbReference type="Proteomes" id="UP001501166"/>
    </source>
</evidence>
<keyword evidence="3" id="KW-1185">Reference proteome</keyword>
<organism evidence="2 3">
    <name type="scientific">Alkalibacterium iburiense</name>
    <dbReference type="NCBI Taxonomy" id="290589"/>
    <lineage>
        <taxon>Bacteria</taxon>
        <taxon>Bacillati</taxon>
        <taxon>Bacillota</taxon>
        <taxon>Bacilli</taxon>
        <taxon>Lactobacillales</taxon>
        <taxon>Carnobacteriaceae</taxon>
        <taxon>Alkalibacterium</taxon>
    </lineage>
</organism>
<dbReference type="Proteomes" id="UP001501166">
    <property type="component" value="Unassembled WGS sequence"/>
</dbReference>
<feature type="region of interest" description="Disordered" evidence="1">
    <location>
        <begin position="198"/>
        <end position="375"/>
    </location>
</feature>
<name>A0ABN0X776_9LACT</name>
<dbReference type="RefSeq" id="WP_343754099.1">
    <property type="nucleotide sequence ID" value="NZ_BAAACW010000042.1"/>
</dbReference>
<gene>
    <name evidence="2" type="ORF">GCM10008932_07190</name>
</gene>
<comment type="caution">
    <text evidence="2">The sequence shown here is derived from an EMBL/GenBank/DDBJ whole genome shotgun (WGS) entry which is preliminary data.</text>
</comment>
<evidence type="ECO:0000313" key="2">
    <source>
        <dbReference type="EMBL" id="GAA0356811.1"/>
    </source>
</evidence>
<proteinExistence type="predicted"/>
<reference evidence="2 3" key="1">
    <citation type="journal article" date="2019" name="Int. J. Syst. Evol. Microbiol.">
        <title>The Global Catalogue of Microorganisms (GCM) 10K type strain sequencing project: providing services to taxonomists for standard genome sequencing and annotation.</title>
        <authorList>
            <consortium name="The Broad Institute Genomics Platform"/>
            <consortium name="The Broad Institute Genome Sequencing Center for Infectious Disease"/>
            <person name="Wu L."/>
            <person name="Ma J."/>
        </authorList>
    </citation>
    <scope>NUCLEOTIDE SEQUENCE [LARGE SCALE GENOMIC DNA]</scope>
    <source>
        <strain evidence="2 3">JCM 12662</strain>
    </source>
</reference>
<dbReference type="EMBL" id="BAAACW010000042">
    <property type="protein sequence ID" value="GAA0356811.1"/>
    <property type="molecule type" value="Genomic_DNA"/>
</dbReference>
<sequence>MERIKKMTKKQKTIAAVTVAGIVLTGGVIGGVSSMNRDLDNELATAQETPEKSELELTLDYKENLKEEYEVISDGEELSIKTADVTPEIDTSEIGTSNHEVEIDEMVFDLTVVVEDNRELKLNEFTELTLETEISKEDLEAQMTKGLTPELEEGDELDFLFSYPEEFNLKNEGEHEVEVTARFANNHRNSVKQTVMVTVEKPEEEVEEETNVDEVATETGNSDTESTSSSASSNNSGSTGSTNTASTGGSSNSGSTGSSSESAGSTGGSSNSGSTGSSSEASGSSDSSSTESSNSGSSGSTGGESVSSSEPQNKDNEASSEPTPSKEESKPEESTGPAPTPAPSTPAPPGVPSGATKTDEDGRGGHEYSLNRNIPGGGKITAAVVDTGVKDVLLAGTDNAGNHFIAVVSRGSYGYMGDYPTISDEAANMLRELGSQFLSAHGM</sequence>
<accession>A0ABN0X776</accession>
<feature type="compositionally biased region" description="Acidic residues" evidence="1">
    <location>
        <begin position="202"/>
        <end position="216"/>
    </location>
</feature>